<evidence type="ECO:0000313" key="2">
    <source>
        <dbReference type="EMBL" id="OUJ18294.1"/>
    </source>
</evidence>
<reference evidence="2 3" key="1">
    <citation type="submission" date="2016-12" db="EMBL/GenBank/DDBJ databases">
        <title>Discovery of methanogenic haloarchaea.</title>
        <authorList>
            <person name="Sorokin D.Y."/>
            <person name="Makarova K.S."/>
            <person name="Abbas B."/>
            <person name="Ferrer M."/>
            <person name="Golyshin P.N."/>
        </authorList>
    </citation>
    <scope>NUCLEOTIDE SEQUENCE [LARGE SCALE GENOMIC DNA]</scope>
    <source>
        <strain evidence="2">AMET1</strain>
    </source>
</reference>
<name>A0A1Y3GDL5_9EURY</name>
<organism evidence="2 3">
    <name type="scientific">Methanonatronarchaeum thermophilum</name>
    <dbReference type="NCBI Taxonomy" id="1927129"/>
    <lineage>
        <taxon>Archaea</taxon>
        <taxon>Methanobacteriati</taxon>
        <taxon>Methanobacteriota</taxon>
        <taxon>Methanonatronarchaeia</taxon>
        <taxon>Methanonatronarchaeales</taxon>
        <taxon>Methanonatronarchaeaceae</taxon>
        <taxon>Methanonatronarchaeum</taxon>
    </lineage>
</organism>
<dbReference type="OrthoDB" id="325500at2157"/>
<protein>
    <submittedName>
        <fullName evidence="2">Uncharacterized protein</fullName>
    </submittedName>
</protein>
<feature type="transmembrane region" description="Helical" evidence="1">
    <location>
        <begin position="115"/>
        <end position="132"/>
    </location>
</feature>
<accession>A0A1Y3GDL5</accession>
<proteinExistence type="predicted"/>
<feature type="transmembrane region" description="Helical" evidence="1">
    <location>
        <begin position="221"/>
        <end position="243"/>
    </location>
</feature>
<gene>
    <name evidence="2" type="ORF">AMET1_1205</name>
</gene>
<keyword evidence="1" id="KW-0812">Transmembrane</keyword>
<evidence type="ECO:0000256" key="1">
    <source>
        <dbReference type="SAM" id="Phobius"/>
    </source>
</evidence>
<keyword evidence="3" id="KW-1185">Reference proteome</keyword>
<comment type="caution">
    <text evidence="2">The sequence shown here is derived from an EMBL/GenBank/DDBJ whole genome shotgun (WGS) entry which is preliminary data.</text>
</comment>
<dbReference type="EMBL" id="MRZU01000004">
    <property type="protein sequence ID" value="OUJ18294.1"/>
    <property type="molecule type" value="Genomic_DNA"/>
</dbReference>
<evidence type="ECO:0000313" key="3">
    <source>
        <dbReference type="Proteomes" id="UP000195137"/>
    </source>
</evidence>
<keyword evidence="1" id="KW-1133">Transmembrane helix</keyword>
<keyword evidence="1" id="KW-0472">Membrane</keyword>
<feature type="transmembrane region" description="Helical" evidence="1">
    <location>
        <begin position="138"/>
        <end position="157"/>
    </location>
</feature>
<dbReference type="RefSeq" id="WP_086637582.1">
    <property type="nucleotide sequence ID" value="NZ_MRZU01000004.1"/>
</dbReference>
<sequence>MSTRDFEGEIILKGEVHTSSSDLSEEARLLEEKDIEGLVLECSKTSEYEINFLNYWFIYIFKLFLKGTSITKKLPFGYKSKNPISKIADRKDIDIKCTREKNSDIFENLNLPVKILFNIFFYIYLLYIVFLVTTNDFLNISTVLWALLIPLLFILGVRKSEEYDLLSKKSREKIMADKATEFIDEGKTKIMIIVGQGHFQKLKNKLEREGNQVQGFPSKLYFFYVSTKIVIFLIFVILVFLLFV</sequence>
<dbReference type="Proteomes" id="UP000195137">
    <property type="component" value="Unassembled WGS sequence"/>
</dbReference>
<dbReference type="AlphaFoldDB" id="A0A1Y3GDL5"/>